<name>A0ABP9RVW4_9ACTN</name>
<keyword evidence="6 9" id="KW-1133">Transmembrane helix</keyword>
<comment type="function">
    <text evidence="9">Part of the high-affinity ATP-driven potassium transport (or Kdp) system, which catalyzes the hydrolysis of ATP coupled with the electrogenic transport of potassium into the cytoplasm. This subunit binds the extracellular potassium ions and delivers the ions to the membrane domain of KdpB through an intramembrane tunnel.</text>
</comment>
<comment type="caution">
    <text evidence="10">The sequence shown here is derived from an EMBL/GenBank/DDBJ whole genome shotgun (WGS) entry which is preliminary data.</text>
</comment>
<dbReference type="EMBL" id="BAABJQ010000009">
    <property type="protein sequence ID" value="GAA5186942.1"/>
    <property type="molecule type" value="Genomic_DNA"/>
</dbReference>
<evidence type="ECO:0000313" key="10">
    <source>
        <dbReference type="EMBL" id="GAA5186942.1"/>
    </source>
</evidence>
<keyword evidence="2 9" id="KW-1003">Cell membrane</keyword>
<keyword evidence="8 9" id="KW-0472">Membrane</keyword>
<feature type="transmembrane region" description="Helical" evidence="9">
    <location>
        <begin position="413"/>
        <end position="432"/>
    </location>
</feature>
<feature type="transmembrane region" description="Helical" evidence="9">
    <location>
        <begin position="59"/>
        <end position="79"/>
    </location>
</feature>
<feature type="transmembrane region" description="Helical" evidence="9">
    <location>
        <begin position="374"/>
        <end position="392"/>
    </location>
</feature>
<keyword evidence="4 9" id="KW-0812">Transmembrane</keyword>
<keyword evidence="7 9" id="KW-0406">Ion transport</keyword>
<feature type="transmembrane region" description="Helical" evidence="9">
    <location>
        <begin position="174"/>
        <end position="192"/>
    </location>
</feature>
<dbReference type="Proteomes" id="UP001501570">
    <property type="component" value="Unassembled WGS sequence"/>
</dbReference>
<evidence type="ECO:0000256" key="8">
    <source>
        <dbReference type="ARBA" id="ARBA00023136"/>
    </source>
</evidence>
<evidence type="ECO:0000256" key="7">
    <source>
        <dbReference type="ARBA" id="ARBA00023065"/>
    </source>
</evidence>
<feature type="transmembrane region" description="Helical" evidence="9">
    <location>
        <begin position="520"/>
        <end position="543"/>
    </location>
</feature>
<comment type="subunit">
    <text evidence="9">The system is composed of three essential subunits: KdpA, KdpB and KdpC.</text>
</comment>
<dbReference type="InterPro" id="IPR004623">
    <property type="entry name" value="KdpA"/>
</dbReference>
<keyword evidence="3 9" id="KW-0633">Potassium transport</keyword>
<dbReference type="PANTHER" id="PTHR30607">
    <property type="entry name" value="POTASSIUM-TRANSPORTING ATPASE A CHAIN"/>
    <property type="match status" value="1"/>
</dbReference>
<organism evidence="10 11">
    <name type="scientific">Rugosimonospora acidiphila</name>
    <dbReference type="NCBI Taxonomy" id="556531"/>
    <lineage>
        <taxon>Bacteria</taxon>
        <taxon>Bacillati</taxon>
        <taxon>Actinomycetota</taxon>
        <taxon>Actinomycetes</taxon>
        <taxon>Micromonosporales</taxon>
        <taxon>Micromonosporaceae</taxon>
        <taxon>Rugosimonospora</taxon>
    </lineage>
</organism>
<evidence type="ECO:0000256" key="9">
    <source>
        <dbReference type="HAMAP-Rule" id="MF_00275"/>
    </source>
</evidence>
<keyword evidence="11" id="KW-1185">Reference proteome</keyword>
<evidence type="ECO:0000256" key="3">
    <source>
        <dbReference type="ARBA" id="ARBA00022538"/>
    </source>
</evidence>
<evidence type="ECO:0000256" key="4">
    <source>
        <dbReference type="ARBA" id="ARBA00022692"/>
    </source>
</evidence>
<feature type="transmembrane region" description="Helical" evidence="9">
    <location>
        <begin position="246"/>
        <end position="266"/>
    </location>
</feature>
<feature type="transmembrane region" description="Helical" evidence="9">
    <location>
        <begin position="134"/>
        <end position="153"/>
    </location>
</feature>
<reference evidence="11" key="1">
    <citation type="journal article" date="2019" name="Int. J. Syst. Evol. Microbiol.">
        <title>The Global Catalogue of Microorganisms (GCM) 10K type strain sequencing project: providing services to taxonomists for standard genome sequencing and annotation.</title>
        <authorList>
            <consortium name="The Broad Institute Genomics Platform"/>
            <consortium name="The Broad Institute Genome Sequencing Center for Infectious Disease"/>
            <person name="Wu L."/>
            <person name="Ma J."/>
        </authorList>
    </citation>
    <scope>NUCLEOTIDE SEQUENCE [LARGE SCALE GENOMIC DNA]</scope>
    <source>
        <strain evidence="11">JCM 18304</strain>
    </source>
</reference>
<dbReference type="PIRSF" id="PIRSF001294">
    <property type="entry name" value="K_ATPaseA"/>
    <property type="match status" value="1"/>
</dbReference>
<sequence length="551" mass="57102">MGVAAWLQIAAVLAFVGVLHVPLGDYMARVYTGARHWRVERLVYRVCGIDPDSEQRWGAYLRSVLAFSLAGVLVLYAILRLQGRLPLGLGHPGMPAALAFNTAVSFTTNTSWQNYAGESTLGHLALATGLGTEAFASSAVGLAVGVALIRGLARHRADRLGNFWVDLVRGSLRILLPMAAVSAVVLIALGVVQDLGSWQAHTTLAGARQSILGGPIASWEPIKLMSGDGGGAFNASSAHPFENPTALTNLFEIVLMLLIPAAFIRTFGRMVGDRRQGWALLAVAGVLFVASVAGTTTAEVLHHNTVPTAVGAATEGTETRIGVPGSALFGASATSSADGAGNSSYDSFTSIGGGLLLATMMLGEVSPGGTGSGLYALIVLALLAVFLGGLMIGRTPEYLRKRIQAREIKLVSLYILTAPALILIGTALSIALPTGRASIGNPGAHGLTETAYALTSSANSNGSAFAGFTGNTPYYNVVLAVAMLLGRYLPIVFVLGLAGSLARQRRGVVTSGTLPSHKPLFIGLLTVCVLIFSALDFVLVLALGPVAEGLH</sequence>
<dbReference type="PANTHER" id="PTHR30607:SF2">
    <property type="entry name" value="POTASSIUM-TRANSPORTING ATPASE POTASSIUM-BINDING SUBUNIT"/>
    <property type="match status" value="1"/>
</dbReference>
<proteinExistence type="inferred from homology"/>
<dbReference type="RefSeq" id="WP_345630689.1">
    <property type="nucleotide sequence ID" value="NZ_BAABJQ010000009.1"/>
</dbReference>
<comment type="subcellular location">
    <subcellularLocation>
        <location evidence="9">Cell membrane</location>
        <topology evidence="9">Multi-pass membrane protein</topology>
    </subcellularLocation>
</comment>
<keyword evidence="5 9" id="KW-0630">Potassium</keyword>
<feature type="transmembrane region" description="Helical" evidence="9">
    <location>
        <begin position="474"/>
        <end position="499"/>
    </location>
</feature>
<accession>A0ABP9RVW4</accession>
<evidence type="ECO:0000256" key="6">
    <source>
        <dbReference type="ARBA" id="ARBA00022989"/>
    </source>
</evidence>
<dbReference type="HAMAP" id="MF_00275">
    <property type="entry name" value="KdpA"/>
    <property type="match status" value="1"/>
</dbReference>
<evidence type="ECO:0000256" key="1">
    <source>
        <dbReference type="ARBA" id="ARBA00022448"/>
    </source>
</evidence>
<dbReference type="Pfam" id="PF03814">
    <property type="entry name" value="KdpA"/>
    <property type="match status" value="1"/>
</dbReference>
<evidence type="ECO:0000256" key="2">
    <source>
        <dbReference type="ARBA" id="ARBA00022475"/>
    </source>
</evidence>
<protein>
    <recommendedName>
        <fullName evidence="9">Potassium-transporting ATPase potassium-binding subunit</fullName>
    </recommendedName>
    <alternativeName>
        <fullName evidence="9">ATP phosphohydrolase [potassium-transporting] A chain</fullName>
    </alternativeName>
    <alternativeName>
        <fullName evidence="9">Potassium-binding and translocating subunit A</fullName>
    </alternativeName>
    <alternativeName>
        <fullName evidence="9">Potassium-translocating ATPase A chain</fullName>
    </alternativeName>
</protein>
<keyword evidence="1 9" id="KW-0813">Transport</keyword>
<evidence type="ECO:0000313" key="11">
    <source>
        <dbReference type="Proteomes" id="UP001501570"/>
    </source>
</evidence>
<comment type="similarity">
    <text evidence="9">Belongs to the KdpA family.</text>
</comment>
<dbReference type="NCBIfam" id="TIGR00680">
    <property type="entry name" value="kdpA"/>
    <property type="match status" value="1"/>
</dbReference>
<evidence type="ECO:0000256" key="5">
    <source>
        <dbReference type="ARBA" id="ARBA00022958"/>
    </source>
</evidence>
<feature type="transmembrane region" description="Helical" evidence="9">
    <location>
        <begin position="6"/>
        <end position="28"/>
    </location>
</feature>
<feature type="transmembrane region" description="Helical" evidence="9">
    <location>
        <begin position="278"/>
        <end position="298"/>
    </location>
</feature>
<gene>
    <name evidence="10" type="primary">kdpA_1</name>
    <name evidence="9" type="synonym">kdpA</name>
    <name evidence="10" type="ORF">GCM10023322_34190</name>
</gene>